<gene>
    <name evidence="1" type="ORF">UFOVP1244_127</name>
</gene>
<proteinExistence type="predicted"/>
<sequence length="55" mass="6283">MIYEVSEWGSSDKHFIEASSTSEAFKLARKLLGKKGYVLKKIPSYSIVEKERMEG</sequence>
<reference evidence="1" key="1">
    <citation type="submission" date="2020-05" db="EMBL/GenBank/DDBJ databases">
        <authorList>
            <person name="Chiriac C."/>
            <person name="Salcher M."/>
            <person name="Ghai R."/>
            <person name="Kavagutti S V."/>
        </authorList>
    </citation>
    <scope>NUCLEOTIDE SEQUENCE</scope>
</reference>
<dbReference type="EMBL" id="LR797181">
    <property type="protein sequence ID" value="CAB4192917.1"/>
    <property type="molecule type" value="Genomic_DNA"/>
</dbReference>
<accession>A0A6J5RF21</accession>
<protein>
    <submittedName>
        <fullName evidence="1">Uncharacterized protein</fullName>
    </submittedName>
</protein>
<organism evidence="1">
    <name type="scientific">uncultured Caudovirales phage</name>
    <dbReference type="NCBI Taxonomy" id="2100421"/>
    <lineage>
        <taxon>Viruses</taxon>
        <taxon>Duplodnaviria</taxon>
        <taxon>Heunggongvirae</taxon>
        <taxon>Uroviricota</taxon>
        <taxon>Caudoviricetes</taxon>
        <taxon>Peduoviridae</taxon>
        <taxon>Maltschvirus</taxon>
        <taxon>Maltschvirus maltsch</taxon>
    </lineage>
</organism>
<evidence type="ECO:0000313" key="1">
    <source>
        <dbReference type="EMBL" id="CAB4192917.1"/>
    </source>
</evidence>
<name>A0A6J5RF21_9CAUD</name>